<dbReference type="AlphaFoldDB" id="A0A382GZC2"/>
<sequence length="243" mass="27607">VFAQGEWLPGTANTVPKGRWEIGLFQPVRWGQSENREISFYKLSNLLMPGVTIKQRWGQPNSWIISTTHSLYYPTPLLKMVAKEGIGGMISPEFEIPHLLSLWNMVLASKPLAQNKILTTKIGFSLAFGGRDLSKESTIDLPLVYHRLAVYYKGWLLRFGSDLNGQIGEKWSYLIDGDYILIPGMKGYFTLEHKGMLSWKKSSTFLVSIGYKLIYGLYPDGYPNNNIARFHVLPLLDFQWAVG</sequence>
<proteinExistence type="predicted"/>
<name>A0A382GZC2_9ZZZZ</name>
<gene>
    <name evidence="1" type="ORF">METZ01_LOCUS233262</name>
</gene>
<evidence type="ECO:0000313" key="1">
    <source>
        <dbReference type="EMBL" id="SVB80408.1"/>
    </source>
</evidence>
<feature type="non-terminal residue" evidence="1">
    <location>
        <position position="1"/>
    </location>
</feature>
<protein>
    <recommendedName>
        <fullName evidence="2">Capsule assembly Wzi family protein</fullName>
    </recommendedName>
</protein>
<dbReference type="EMBL" id="UINC01058306">
    <property type="protein sequence ID" value="SVB80408.1"/>
    <property type="molecule type" value="Genomic_DNA"/>
</dbReference>
<evidence type="ECO:0008006" key="2">
    <source>
        <dbReference type="Google" id="ProtNLM"/>
    </source>
</evidence>
<reference evidence="1" key="1">
    <citation type="submission" date="2018-05" db="EMBL/GenBank/DDBJ databases">
        <authorList>
            <person name="Lanie J.A."/>
            <person name="Ng W.-L."/>
            <person name="Kazmierczak K.M."/>
            <person name="Andrzejewski T.M."/>
            <person name="Davidsen T.M."/>
            <person name="Wayne K.J."/>
            <person name="Tettelin H."/>
            <person name="Glass J.I."/>
            <person name="Rusch D."/>
            <person name="Podicherti R."/>
            <person name="Tsui H.-C.T."/>
            <person name="Winkler M.E."/>
        </authorList>
    </citation>
    <scope>NUCLEOTIDE SEQUENCE</scope>
</reference>
<organism evidence="1">
    <name type="scientific">marine metagenome</name>
    <dbReference type="NCBI Taxonomy" id="408172"/>
    <lineage>
        <taxon>unclassified sequences</taxon>
        <taxon>metagenomes</taxon>
        <taxon>ecological metagenomes</taxon>
    </lineage>
</organism>
<accession>A0A382GZC2</accession>